<feature type="transmembrane region" description="Helical" evidence="1">
    <location>
        <begin position="36"/>
        <end position="58"/>
    </location>
</feature>
<keyword evidence="1" id="KW-1133">Transmembrane helix</keyword>
<dbReference type="Proteomes" id="UP000050514">
    <property type="component" value="Unassembled WGS sequence"/>
</dbReference>
<accession>A0A0P6XSR7</accession>
<sequence>MVNPGSILAMLVSALIVFTLPTVLAVIFIRRYGASLLAVGVGVLGFLVPQVMLRIPALQWLGQQPFYQQWAAQPWFLALFLSLTAGLFEETGRWIGFRYLLKNRLQFKNALAYGVGHGGFEAIFLVGLSYVNLILFSVMINNGTFDSVVAPQLGLAAEQIRTQLISTSSYLYLVGGIERVFAIAVQLGLSVVVFYAVKNRQARYYWLAVLLHTLVNLPAVLLASAGVALLWIELWVAVCAGVAVWFVIRSQRQEQQQAVSAG</sequence>
<feature type="transmembrane region" description="Helical" evidence="1">
    <location>
        <begin position="204"/>
        <end position="223"/>
    </location>
</feature>
<dbReference type="PATRIC" id="fig|360411.5.peg.3127"/>
<keyword evidence="3" id="KW-1185">Reference proteome</keyword>
<feature type="transmembrane region" description="Helical" evidence="1">
    <location>
        <begin position="6"/>
        <end position="29"/>
    </location>
</feature>
<organism evidence="2 3">
    <name type="scientific">Bellilinea caldifistulae</name>
    <dbReference type="NCBI Taxonomy" id="360411"/>
    <lineage>
        <taxon>Bacteria</taxon>
        <taxon>Bacillati</taxon>
        <taxon>Chloroflexota</taxon>
        <taxon>Anaerolineae</taxon>
        <taxon>Anaerolineales</taxon>
        <taxon>Anaerolineaceae</taxon>
        <taxon>Bellilinea</taxon>
    </lineage>
</organism>
<dbReference type="AlphaFoldDB" id="A0A0P6XSR7"/>
<evidence type="ECO:0000313" key="3">
    <source>
        <dbReference type="Proteomes" id="UP000050514"/>
    </source>
</evidence>
<dbReference type="PIRSF" id="PIRSF033101">
    <property type="entry name" value="UCP033101"/>
    <property type="match status" value="1"/>
</dbReference>
<evidence type="ECO:0000313" key="2">
    <source>
        <dbReference type="EMBL" id="KPL75869.1"/>
    </source>
</evidence>
<dbReference type="Pfam" id="PF10086">
    <property type="entry name" value="YhfC"/>
    <property type="match status" value="1"/>
</dbReference>
<reference evidence="2 3" key="1">
    <citation type="submission" date="2015-07" db="EMBL/GenBank/DDBJ databases">
        <title>Draft genome of Bellilinea caldifistulae DSM 17877.</title>
        <authorList>
            <person name="Hemp J."/>
            <person name="Ward L.M."/>
            <person name="Pace L.A."/>
            <person name="Fischer W.W."/>
        </authorList>
    </citation>
    <scope>NUCLEOTIDE SEQUENCE [LARGE SCALE GENOMIC DNA]</scope>
    <source>
        <strain evidence="2 3">GOMI-1</strain>
    </source>
</reference>
<evidence type="ECO:0000256" key="1">
    <source>
        <dbReference type="SAM" id="Phobius"/>
    </source>
</evidence>
<keyword evidence="1" id="KW-0812">Transmembrane</keyword>
<protein>
    <recommendedName>
        <fullName evidence="4">YhfC family intramembrane metalloprotease</fullName>
    </recommendedName>
</protein>
<feature type="transmembrane region" description="Helical" evidence="1">
    <location>
        <begin position="180"/>
        <end position="197"/>
    </location>
</feature>
<dbReference type="EMBL" id="LGHJ01000013">
    <property type="protein sequence ID" value="KPL75869.1"/>
    <property type="molecule type" value="Genomic_DNA"/>
</dbReference>
<dbReference type="STRING" id="360411.AC812_07795"/>
<feature type="transmembrane region" description="Helical" evidence="1">
    <location>
        <begin position="229"/>
        <end position="248"/>
    </location>
</feature>
<dbReference type="RefSeq" id="WP_145962576.1">
    <property type="nucleotide sequence ID" value="NZ_DF967971.1"/>
</dbReference>
<keyword evidence="1" id="KW-0472">Membrane</keyword>
<feature type="transmembrane region" description="Helical" evidence="1">
    <location>
        <begin position="70"/>
        <end position="89"/>
    </location>
</feature>
<feature type="transmembrane region" description="Helical" evidence="1">
    <location>
        <begin position="110"/>
        <end position="131"/>
    </location>
</feature>
<comment type="caution">
    <text evidence="2">The sequence shown here is derived from an EMBL/GenBank/DDBJ whole genome shotgun (WGS) entry which is preliminary data.</text>
</comment>
<dbReference type="InterPro" id="IPR011397">
    <property type="entry name" value="YhfC"/>
</dbReference>
<proteinExistence type="predicted"/>
<gene>
    <name evidence="2" type="ORF">AC812_07795</name>
</gene>
<evidence type="ECO:0008006" key="4">
    <source>
        <dbReference type="Google" id="ProtNLM"/>
    </source>
</evidence>
<name>A0A0P6XSR7_9CHLR</name>
<dbReference type="OrthoDB" id="155163at2"/>